<name>A0AAV9ZI89_9AGAR</name>
<dbReference type="Proteomes" id="UP001362999">
    <property type="component" value="Unassembled WGS sequence"/>
</dbReference>
<comment type="caution">
    <text evidence="1">The sequence shown here is derived from an EMBL/GenBank/DDBJ whole genome shotgun (WGS) entry which is preliminary data.</text>
</comment>
<accession>A0AAV9ZI89</accession>
<reference evidence="1 2" key="1">
    <citation type="journal article" date="2024" name="J Genomics">
        <title>Draft genome sequencing and assembly of Favolaschia claudopus CIRM-BRFM 2984 isolated from oak limbs.</title>
        <authorList>
            <person name="Navarro D."/>
            <person name="Drula E."/>
            <person name="Chaduli D."/>
            <person name="Cazenave R."/>
            <person name="Ahrendt S."/>
            <person name="Wang J."/>
            <person name="Lipzen A."/>
            <person name="Daum C."/>
            <person name="Barry K."/>
            <person name="Grigoriev I.V."/>
            <person name="Favel A."/>
            <person name="Rosso M.N."/>
            <person name="Martin F."/>
        </authorList>
    </citation>
    <scope>NUCLEOTIDE SEQUENCE [LARGE SCALE GENOMIC DNA]</scope>
    <source>
        <strain evidence="1 2">CIRM-BRFM 2984</strain>
    </source>
</reference>
<gene>
    <name evidence="1" type="ORF">R3P38DRAFT_2807239</name>
</gene>
<keyword evidence="2" id="KW-1185">Reference proteome</keyword>
<proteinExistence type="predicted"/>
<evidence type="ECO:0000313" key="1">
    <source>
        <dbReference type="EMBL" id="KAK6984045.1"/>
    </source>
</evidence>
<sequence>MQRVICRQFRQTQSAQFCDILSGQEPSYPHPEVEFLSGWDLGSKGIIKGPKIPFCAYRPARARKAAAPLGLPQLWVNAGNQRYGSLQSPAPTPRSFTLIRANRSSMIKQTRSFPTVHAQTAALLVGSVSVSPSPKRRLRNTKIREARSGRHPTRWTPLGIINFVRSNSADATLEPTHTNHDFFLSTTISPPTFTHKFFSPKMLQLGRRQANPAPNAESCVYSHHPANSLLLPSPPPRREAARTPLTIRIAFPRATRIPAPDAYSSADHITSALSWLLGSPQRREAALMPFLSLVRSFDQGLELYDTAHDHRPSYENEFPRADVSLHKDQNFFAARLSSLPPNPGIKFRFFELPPSDALSCASEFLLPLRGPSSTRQSPNRKFEIWRSRERDFESAGAQMHLPQRF</sequence>
<organism evidence="1 2">
    <name type="scientific">Favolaschia claudopus</name>
    <dbReference type="NCBI Taxonomy" id="2862362"/>
    <lineage>
        <taxon>Eukaryota</taxon>
        <taxon>Fungi</taxon>
        <taxon>Dikarya</taxon>
        <taxon>Basidiomycota</taxon>
        <taxon>Agaricomycotina</taxon>
        <taxon>Agaricomycetes</taxon>
        <taxon>Agaricomycetidae</taxon>
        <taxon>Agaricales</taxon>
        <taxon>Marasmiineae</taxon>
        <taxon>Mycenaceae</taxon>
        <taxon>Favolaschia</taxon>
    </lineage>
</organism>
<dbReference type="EMBL" id="JAWWNJ010000143">
    <property type="protein sequence ID" value="KAK6984045.1"/>
    <property type="molecule type" value="Genomic_DNA"/>
</dbReference>
<dbReference type="AlphaFoldDB" id="A0AAV9ZI89"/>
<protein>
    <submittedName>
        <fullName evidence="1">Uncharacterized protein</fullName>
    </submittedName>
</protein>
<evidence type="ECO:0000313" key="2">
    <source>
        <dbReference type="Proteomes" id="UP001362999"/>
    </source>
</evidence>